<evidence type="ECO:0000313" key="2">
    <source>
        <dbReference type="EMBL" id="QXM05741.1"/>
    </source>
</evidence>
<accession>A0ABX8RAB8</accession>
<evidence type="ECO:0000313" key="3">
    <source>
        <dbReference type="Proteomes" id="UP000886818"/>
    </source>
</evidence>
<dbReference type="InterPro" id="IPR010766">
    <property type="entry name" value="DRTGG"/>
</dbReference>
<dbReference type="EMBL" id="CP078093">
    <property type="protein sequence ID" value="QXM05741.1"/>
    <property type="molecule type" value="Genomic_DNA"/>
</dbReference>
<protein>
    <recommendedName>
        <fullName evidence="1">DRTGG domain-containing protein</fullName>
    </recommendedName>
</protein>
<dbReference type="Proteomes" id="UP000886818">
    <property type="component" value="Chromosome"/>
</dbReference>
<evidence type="ECO:0000259" key="1">
    <source>
        <dbReference type="Pfam" id="PF07085"/>
    </source>
</evidence>
<proteinExistence type="predicted"/>
<organism evidence="2 3">
    <name type="scientific">Crassaminicella indica</name>
    <dbReference type="NCBI Taxonomy" id="2855394"/>
    <lineage>
        <taxon>Bacteria</taxon>
        <taxon>Bacillati</taxon>
        <taxon>Bacillota</taxon>
        <taxon>Clostridia</taxon>
        <taxon>Eubacteriales</taxon>
        <taxon>Clostridiaceae</taxon>
        <taxon>Crassaminicella</taxon>
    </lineage>
</organism>
<sequence length="119" mass="12941">MKITKIMELLNAECLVGENLLDMEVDQAFGCDLMSDVLAFINGKTLLLTGLTNLQVIRTAEMTDINTVVFVRGKKPVKEAIELAKKNNMILLSTNHILYTACGILYANGLKGIPSRGGA</sequence>
<keyword evidence="3" id="KW-1185">Reference proteome</keyword>
<feature type="domain" description="DRTGG" evidence="1">
    <location>
        <begin position="6"/>
        <end position="101"/>
    </location>
</feature>
<gene>
    <name evidence="2" type="ORF">KVH43_10260</name>
</gene>
<name>A0ABX8RAB8_9CLOT</name>
<dbReference type="RefSeq" id="WP_218282439.1">
    <property type="nucleotide sequence ID" value="NZ_CP078093.1"/>
</dbReference>
<dbReference type="Pfam" id="PF07085">
    <property type="entry name" value="DRTGG"/>
    <property type="match status" value="1"/>
</dbReference>
<reference evidence="2" key="1">
    <citation type="submission" date="2021-07" db="EMBL/GenBank/DDBJ databases">
        <title>Complete genome sequence of Crassaminicella sp. 143-21, isolated from a deep-sea hydrothermal vent.</title>
        <authorList>
            <person name="Li X."/>
        </authorList>
    </citation>
    <scope>NUCLEOTIDE SEQUENCE</scope>
    <source>
        <strain evidence="2">143-21</strain>
    </source>
</reference>